<evidence type="ECO:0000313" key="6">
    <source>
        <dbReference type="Proteomes" id="UP000286050"/>
    </source>
</evidence>
<comment type="caution">
    <text evidence="5">The sequence shown here is derived from an EMBL/GenBank/DDBJ whole genome shotgun (WGS) entry which is preliminary data.</text>
</comment>
<dbReference type="AlphaFoldDB" id="A0A414G054"/>
<dbReference type="InterPro" id="IPR017871">
    <property type="entry name" value="ABC_transporter-like_CS"/>
</dbReference>
<dbReference type="InterPro" id="IPR003439">
    <property type="entry name" value="ABC_transporter-like_ATP-bd"/>
</dbReference>
<dbReference type="SMART" id="SM00382">
    <property type="entry name" value="AAA"/>
    <property type="match status" value="1"/>
</dbReference>
<dbReference type="SUPFAM" id="SSF52540">
    <property type="entry name" value="P-loop containing nucleoside triphosphate hydrolases"/>
    <property type="match status" value="1"/>
</dbReference>
<dbReference type="RefSeq" id="WP_118271303.1">
    <property type="nucleotide sequence ID" value="NZ_QSJI01000001.1"/>
</dbReference>
<protein>
    <submittedName>
        <fullName evidence="5">ATP-binding cassette domain-containing protein</fullName>
    </submittedName>
</protein>
<accession>A0A414G054</accession>
<gene>
    <name evidence="5" type="ORF">DW787_01365</name>
</gene>
<dbReference type="PROSITE" id="PS00211">
    <property type="entry name" value="ABC_TRANSPORTER_1"/>
    <property type="match status" value="1"/>
</dbReference>
<dbReference type="InterPro" id="IPR003593">
    <property type="entry name" value="AAA+_ATPase"/>
</dbReference>
<dbReference type="InterPro" id="IPR027417">
    <property type="entry name" value="P-loop_NTPase"/>
</dbReference>
<keyword evidence="3 5" id="KW-0067">ATP-binding</keyword>
<name>A0A414G054_9ACTN</name>
<proteinExistence type="predicted"/>
<feature type="domain" description="ABC transporter" evidence="4">
    <location>
        <begin position="1"/>
        <end position="243"/>
    </location>
</feature>
<reference evidence="5 6" key="1">
    <citation type="submission" date="2018-08" db="EMBL/GenBank/DDBJ databases">
        <title>A genome reference for cultivated species of the human gut microbiota.</title>
        <authorList>
            <person name="Zou Y."/>
            <person name="Xue W."/>
            <person name="Luo G."/>
        </authorList>
    </citation>
    <scope>NUCLEOTIDE SEQUENCE [LARGE SCALE GENOMIC DNA]</scope>
    <source>
        <strain evidence="5 6">AM30-5LB</strain>
    </source>
</reference>
<dbReference type="GO" id="GO:0016887">
    <property type="term" value="F:ATP hydrolysis activity"/>
    <property type="evidence" value="ECO:0007669"/>
    <property type="project" value="InterPro"/>
</dbReference>
<evidence type="ECO:0000256" key="1">
    <source>
        <dbReference type="ARBA" id="ARBA00022448"/>
    </source>
</evidence>
<evidence type="ECO:0000256" key="3">
    <source>
        <dbReference type="ARBA" id="ARBA00022840"/>
    </source>
</evidence>
<organism evidence="5 6">
    <name type="scientific">Collinsella intestinalis</name>
    <dbReference type="NCBI Taxonomy" id="147207"/>
    <lineage>
        <taxon>Bacteria</taxon>
        <taxon>Bacillati</taxon>
        <taxon>Actinomycetota</taxon>
        <taxon>Coriobacteriia</taxon>
        <taxon>Coriobacteriales</taxon>
        <taxon>Coriobacteriaceae</taxon>
        <taxon>Collinsella</taxon>
    </lineage>
</organism>
<dbReference type="PANTHER" id="PTHR42781:SF4">
    <property type="entry name" value="SPERMIDINE_PUTRESCINE IMPORT ATP-BINDING PROTEIN POTA"/>
    <property type="match status" value="1"/>
</dbReference>
<evidence type="ECO:0000259" key="4">
    <source>
        <dbReference type="PROSITE" id="PS50893"/>
    </source>
</evidence>
<evidence type="ECO:0000256" key="2">
    <source>
        <dbReference type="ARBA" id="ARBA00022741"/>
    </source>
</evidence>
<dbReference type="EMBL" id="QSJI01000001">
    <property type="protein sequence ID" value="RHD57517.1"/>
    <property type="molecule type" value="Genomic_DNA"/>
</dbReference>
<dbReference type="Gene3D" id="3.40.50.300">
    <property type="entry name" value="P-loop containing nucleotide triphosphate hydrolases"/>
    <property type="match status" value="1"/>
</dbReference>
<dbReference type="InterPro" id="IPR050093">
    <property type="entry name" value="ABC_SmlMolc_Importer"/>
</dbReference>
<keyword evidence="2" id="KW-0547">Nucleotide-binding</keyword>
<keyword evidence="1" id="KW-0813">Transport</keyword>
<dbReference type="Pfam" id="PF00005">
    <property type="entry name" value="ABC_tran"/>
    <property type="match status" value="1"/>
</dbReference>
<evidence type="ECO:0000313" key="5">
    <source>
        <dbReference type="EMBL" id="RHD57517.1"/>
    </source>
</evidence>
<dbReference type="Proteomes" id="UP000286050">
    <property type="component" value="Unassembled WGS sequence"/>
</dbReference>
<dbReference type="GO" id="GO:0005524">
    <property type="term" value="F:ATP binding"/>
    <property type="evidence" value="ECO:0007669"/>
    <property type="project" value="UniProtKB-KW"/>
</dbReference>
<dbReference type="PANTHER" id="PTHR42781">
    <property type="entry name" value="SPERMIDINE/PUTRESCINE IMPORT ATP-BINDING PROTEIN POTA"/>
    <property type="match status" value="1"/>
</dbReference>
<dbReference type="PROSITE" id="PS50893">
    <property type="entry name" value="ABC_TRANSPORTER_2"/>
    <property type="match status" value="1"/>
</dbReference>
<sequence>MSLSMAIKKRYPGFTLDVALEAGEERVALLGASGCGKSLTLRCIAGVETPDEGRIVVNGVTFFDSEAGVNLSPQERKTALLFQNYQLFPHMTVLENVCAGMAGPRLGLGCRMEGEAARRESRALRFLEIFGVSTFADRFPTQLSGGQQQRVALARMLAARPGILMFDEPFSALDSYLKSALEQNLLDVFSVVDRTVLYVSHDIDEACRLCDRICVMHNGRVEESGTAGELIARPQTLAGMRLTGCKNTSRARKVSDTVVEALDWGMTFDMGREVPDDVAYLGVRARHIHRDRARAAGELGRNSFDLHVARVSDARFERLVLLEPPLGGSRSRIQWKVDILDAPTGSLPEAGETLRLHFDASRLLLVNR</sequence>